<comment type="caution">
    <text evidence="1">The sequence shown here is derived from an EMBL/GenBank/DDBJ whole genome shotgun (WGS) entry which is preliminary data.</text>
</comment>
<dbReference type="SUPFAM" id="SSF52833">
    <property type="entry name" value="Thioredoxin-like"/>
    <property type="match status" value="1"/>
</dbReference>
<keyword evidence="2" id="KW-1185">Reference proteome</keyword>
<sequence length="185" mass="21421">MTANIRQWLGKGITSEAFIDQMKKNQEQFLAYYNGFSWLDEDKNFFKNVKDNKNLRCAIIAADWCGDVVHNVPVVLRIMETANISTEMFILEENEDLINNFLLYGGRSIPVVLLTDENGDVIHRWGPRPDYIQEPMAQFKALNLPNGSEAYKEKVTEVYTEIRKRYGEGTAYQQLIVDEFKKILS</sequence>
<dbReference type="Gene3D" id="3.40.30.10">
    <property type="entry name" value="Glutaredoxin"/>
    <property type="match status" value="1"/>
</dbReference>
<evidence type="ECO:0000313" key="1">
    <source>
        <dbReference type="EMBL" id="MFC4618233.1"/>
    </source>
</evidence>
<dbReference type="RefSeq" id="WP_376845233.1">
    <property type="nucleotide sequence ID" value="NZ_JBHSFW010000001.1"/>
</dbReference>
<dbReference type="Pfam" id="PF14595">
    <property type="entry name" value="Thioredoxin_9"/>
    <property type="match status" value="1"/>
</dbReference>
<name>A0ABV9GJB3_9BACL</name>
<protein>
    <submittedName>
        <fullName evidence="1">Thioredoxin family protein</fullName>
    </submittedName>
</protein>
<organism evidence="1 2">
    <name type="scientific">Camelliibacillus cellulosilyticus</name>
    <dbReference type="NCBI Taxonomy" id="2174486"/>
    <lineage>
        <taxon>Bacteria</taxon>
        <taxon>Bacillati</taxon>
        <taxon>Bacillota</taxon>
        <taxon>Bacilli</taxon>
        <taxon>Bacillales</taxon>
        <taxon>Sporolactobacillaceae</taxon>
        <taxon>Camelliibacillus</taxon>
    </lineage>
</organism>
<dbReference type="Proteomes" id="UP001596022">
    <property type="component" value="Unassembled WGS sequence"/>
</dbReference>
<dbReference type="InterPro" id="IPR036249">
    <property type="entry name" value="Thioredoxin-like_sf"/>
</dbReference>
<reference evidence="2" key="1">
    <citation type="journal article" date="2019" name="Int. J. Syst. Evol. Microbiol.">
        <title>The Global Catalogue of Microorganisms (GCM) 10K type strain sequencing project: providing services to taxonomists for standard genome sequencing and annotation.</title>
        <authorList>
            <consortium name="The Broad Institute Genomics Platform"/>
            <consortium name="The Broad Institute Genome Sequencing Center for Infectious Disease"/>
            <person name="Wu L."/>
            <person name="Ma J."/>
        </authorList>
    </citation>
    <scope>NUCLEOTIDE SEQUENCE [LARGE SCALE GENOMIC DNA]</scope>
    <source>
        <strain evidence="2">CGMCC 1.16306</strain>
    </source>
</reference>
<proteinExistence type="predicted"/>
<dbReference type="EMBL" id="JBHSFW010000001">
    <property type="protein sequence ID" value="MFC4618233.1"/>
    <property type="molecule type" value="Genomic_DNA"/>
</dbReference>
<gene>
    <name evidence="1" type="ORF">ACFO4N_05760</name>
</gene>
<accession>A0ABV9GJB3</accession>
<evidence type="ECO:0000313" key="2">
    <source>
        <dbReference type="Proteomes" id="UP001596022"/>
    </source>
</evidence>